<evidence type="ECO:0008006" key="3">
    <source>
        <dbReference type="Google" id="ProtNLM"/>
    </source>
</evidence>
<keyword evidence="2" id="KW-1185">Reference proteome</keyword>
<accession>A0A5S9PUH9</accession>
<dbReference type="Gene3D" id="3.20.20.410">
    <property type="entry name" value="Protein of unknown function UPF0759"/>
    <property type="match status" value="1"/>
</dbReference>
<protein>
    <recommendedName>
        <fullName evidence="3">DUF72 domain-containing protein</fullName>
    </recommendedName>
</protein>
<dbReference type="AlphaFoldDB" id="A0A5S9PUH9"/>
<proteinExistence type="predicted"/>
<organism evidence="1 2">
    <name type="scientific">BD1-7 clade bacterium</name>
    <dbReference type="NCBI Taxonomy" id="2029982"/>
    <lineage>
        <taxon>Bacteria</taxon>
        <taxon>Pseudomonadati</taxon>
        <taxon>Pseudomonadota</taxon>
        <taxon>Gammaproteobacteria</taxon>
        <taxon>Cellvibrionales</taxon>
        <taxon>Spongiibacteraceae</taxon>
        <taxon>BD1-7 clade</taxon>
    </lineage>
</organism>
<dbReference type="EMBL" id="CACSIO010000012">
    <property type="protein sequence ID" value="CAA0107939.1"/>
    <property type="molecule type" value="Genomic_DNA"/>
</dbReference>
<name>A0A5S9PUH9_9GAMM</name>
<dbReference type="PANTHER" id="PTHR30348:SF9">
    <property type="entry name" value="UPF0759 PROTEIN YECE"/>
    <property type="match status" value="1"/>
</dbReference>
<evidence type="ECO:0000313" key="2">
    <source>
        <dbReference type="Proteomes" id="UP000441399"/>
    </source>
</evidence>
<gene>
    <name evidence="1" type="ORF">OPDIPICF_01283</name>
</gene>
<dbReference type="SUPFAM" id="SSF117396">
    <property type="entry name" value="TM1631-like"/>
    <property type="match status" value="1"/>
</dbReference>
<reference evidence="1 2" key="1">
    <citation type="submission" date="2019-11" db="EMBL/GenBank/DDBJ databases">
        <authorList>
            <person name="Holert J."/>
        </authorList>
    </citation>
    <scope>NUCLEOTIDE SEQUENCE [LARGE SCALE GENOMIC DNA]</scope>
    <source>
        <strain evidence="1">SB11_3</strain>
    </source>
</reference>
<dbReference type="InterPro" id="IPR036520">
    <property type="entry name" value="UPF0759_sf"/>
</dbReference>
<dbReference type="InterPro" id="IPR002763">
    <property type="entry name" value="DUF72"/>
</dbReference>
<dbReference type="Proteomes" id="UP000441399">
    <property type="component" value="Unassembled WGS sequence"/>
</dbReference>
<dbReference type="Pfam" id="PF01904">
    <property type="entry name" value="DUF72"/>
    <property type="match status" value="1"/>
</dbReference>
<evidence type="ECO:0000313" key="1">
    <source>
        <dbReference type="EMBL" id="CAA0107939.1"/>
    </source>
</evidence>
<dbReference type="PANTHER" id="PTHR30348">
    <property type="entry name" value="UNCHARACTERIZED PROTEIN YECE"/>
    <property type="match status" value="1"/>
</dbReference>
<dbReference type="OrthoDB" id="9780310at2"/>
<sequence length="281" mass="32172">MWSHKSWQGRLFSVDAQPQEYLSQYASVFQTVEGNTTFYAIPSEASVASWSEVAPRGFKFSFKMPKLITHDLKLKGCELSIKTFFDRMSPIHDRMGPIMIQLPASISPKHLPLIEAFVKQLPCHFPYAIEVRHPDFFDAGVNEKALISLLKRYRIDRVCFDSRALFASKSRDEYTLDAQKKKPKLPVHAMAIGKHPMVRFVGDIDYELNDSCLDHWIKKLVHWMSEGKEPYVFMHMADNTNAPALARHFHQKISEVAPEVGDLPIFPSTQPAGSDEQMDLF</sequence>